<dbReference type="Gene3D" id="1.20.1440.100">
    <property type="entry name" value="SG protein - dephosphorylation function"/>
    <property type="match status" value="1"/>
</dbReference>
<dbReference type="PANTHER" id="PTHR43344:SF13">
    <property type="entry name" value="PHOSPHATASE RV3661-RELATED"/>
    <property type="match status" value="1"/>
</dbReference>
<reference evidence="7" key="1">
    <citation type="submission" date="2018-07" db="EMBL/GenBank/DDBJ databases">
        <title>Streptacidiphilus bronchialis DSM 106435 chromosome.</title>
        <authorList>
            <person name="Batra D."/>
            <person name="Gulvik C.A."/>
        </authorList>
    </citation>
    <scope>NUCLEOTIDE SEQUENCE [LARGE SCALE GENOMIC DNA]</scope>
    <source>
        <strain evidence="7">DSM 106435</strain>
    </source>
</reference>
<dbReference type="InterPro" id="IPR023214">
    <property type="entry name" value="HAD_sf"/>
</dbReference>
<dbReference type="OrthoDB" id="25607at2"/>
<evidence type="ECO:0000256" key="4">
    <source>
        <dbReference type="ARBA" id="ARBA00022842"/>
    </source>
</evidence>
<feature type="region of interest" description="Disordered" evidence="5">
    <location>
        <begin position="1"/>
        <end position="35"/>
    </location>
</feature>
<proteinExistence type="inferred from homology"/>
<dbReference type="InterPro" id="IPR050582">
    <property type="entry name" value="HAD-like_SerB"/>
</dbReference>
<dbReference type="AlphaFoldDB" id="A0A345SU58"/>
<dbReference type="Pfam" id="PF12710">
    <property type="entry name" value="HAD"/>
    <property type="match status" value="1"/>
</dbReference>
<dbReference type="InterPro" id="IPR036412">
    <property type="entry name" value="HAD-like_sf"/>
</dbReference>
<gene>
    <name evidence="6" type="ORF">C7M71_007230</name>
</gene>
<dbReference type="InterPro" id="IPR006385">
    <property type="entry name" value="HAD_hydro_SerB1"/>
</dbReference>
<keyword evidence="4" id="KW-0460">Magnesium</keyword>
<feature type="compositionally biased region" description="Basic and acidic residues" evidence="5">
    <location>
        <begin position="1"/>
        <end position="28"/>
    </location>
</feature>
<protein>
    <submittedName>
        <fullName evidence="6">HAD-IB family hydrolase</fullName>
    </submittedName>
</protein>
<evidence type="ECO:0000313" key="6">
    <source>
        <dbReference type="EMBL" id="AXI77263.1"/>
    </source>
</evidence>
<evidence type="ECO:0000256" key="3">
    <source>
        <dbReference type="ARBA" id="ARBA00022801"/>
    </source>
</evidence>
<keyword evidence="2" id="KW-0479">Metal-binding</keyword>
<evidence type="ECO:0000256" key="5">
    <source>
        <dbReference type="SAM" id="MobiDB-lite"/>
    </source>
</evidence>
<dbReference type="KEGG" id="stri:C7M71_007230"/>
<dbReference type="NCBIfam" id="TIGR01490">
    <property type="entry name" value="HAD-SF-IB-hyp1"/>
    <property type="match status" value="1"/>
</dbReference>
<comment type="similarity">
    <text evidence="1">Belongs to the HAD-like hydrolase superfamily. SerB family.</text>
</comment>
<keyword evidence="7" id="KW-1185">Reference proteome</keyword>
<dbReference type="PANTHER" id="PTHR43344">
    <property type="entry name" value="PHOSPHOSERINE PHOSPHATASE"/>
    <property type="match status" value="1"/>
</dbReference>
<dbReference type="GO" id="GO:0016787">
    <property type="term" value="F:hydrolase activity"/>
    <property type="evidence" value="ECO:0007669"/>
    <property type="project" value="UniProtKB-KW"/>
</dbReference>
<dbReference type="SUPFAM" id="SSF56784">
    <property type="entry name" value="HAD-like"/>
    <property type="match status" value="1"/>
</dbReference>
<evidence type="ECO:0000256" key="1">
    <source>
        <dbReference type="ARBA" id="ARBA00009184"/>
    </source>
</evidence>
<keyword evidence="3 6" id="KW-0378">Hydrolase</keyword>
<organism evidence="6 7">
    <name type="scientific">Peterkaempfera bronchialis</name>
    <dbReference type="NCBI Taxonomy" id="2126346"/>
    <lineage>
        <taxon>Bacteria</taxon>
        <taxon>Bacillati</taxon>
        <taxon>Actinomycetota</taxon>
        <taxon>Actinomycetes</taxon>
        <taxon>Kitasatosporales</taxon>
        <taxon>Streptomycetaceae</taxon>
        <taxon>Peterkaempfera</taxon>
    </lineage>
</organism>
<dbReference type="NCBIfam" id="TIGR01488">
    <property type="entry name" value="HAD-SF-IB"/>
    <property type="match status" value="1"/>
</dbReference>
<evidence type="ECO:0000313" key="7">
    <source>
        <dbReference type="Proteomes" id="UP000249340"/>
    </source>
</evidence>
<sequence>MAGRRGRDGACRPRLRGGERALLPDRPRPAQGERMSGQAAAFFDVDETLLNTKTMAAFWRYWRLHHPAYGPQTTPAGLTVAQLLTLPREQANRGYYQLFRGVKAADLAEAGRCWYEEYRHSDSAVIVTTLAELRNHQARGDTVVLVSGSMRACLEPVVAELGVDLLLCTEQEQTPCGVFTGELLRPMTGPAKARAVTEAMSALEADPRECSAYGDHASDLAMLQAVGRPVQVGCDPVLRAAARAGRWRVLPALAGQRNG</sequence>
<dbReference type="GO" id="GO:0046872">
    <property type="term" value="F:metal ion binding"/>
    <property type="evidence" value="ECO:0007669"/>
    <property type="project" value="UniProtKB-KW"/>
</dbReference>
<dbReference type="Gene3D" id="3.40.50.1000">
    <property type="entry name" value="HAD superfamily/HAD-like"/>
    <property type="match status" value="1"/>
</dbReference>
<accession>A0A345SU58</accession>
<dbReference type="EMBL" id="CP031264">
    <property type="protein sequence ID" value="AXI77263.1"/>
    <property type="molecule type" value="Genomic_DNA"/>
</dbReference>
<evidence type="ECO:0000256" key="2">
    <source>
        <dbReference type="ARBA" id="ARBA00022723"/>
    </source>
</evidence>
<dbReference type="Proteomes" id="UP000249340">
    <property type="component" value="Chromosome"/>
</dbReference>
<name>A0A345SU58_9ACTN</name>